<feature type="transmembrane region" description="Helical" evidence="9">
    <location>
        <begin position="326"/>
        <end position="347"/>
    </location>
</feature>
<comment type="cofactor">
    <cofactor evidence="7 8">
        <name>Zn(2+)</name>
        <dbReference type="ChEBI" id="CHEBI:29105"/>
    </cofactor>
    <text evidence="7 8">Binds 1 zinc ion per subunit.</text>
</comment>
<feature type="binding site" evidence="7">
    <location>
        <position position="352"/>
    </location>
    <ligand>
        <name>Zn(2+)</name>
        <dbReference type="ChEBI" id="CHEBI:29105"/>
        <note>catalytic</note>
    </ligand>
</feature>
<feature type="domain" description="CAAX prenyl protease 1 N-terminal" evidence="11">
    <location>
        <begin position="24"/>
        <end position="201"/>
    </location>
</feature>
<feature type="binding site" evidence="7">
    <location>
        <position position="274"/>
    </location>
    <ligand>
        <name>Zn(2+)</name>
        <dbReference type="ChEBI" id="CHEBI:29105"/>
        <note>catalytic</note>
    </ligand>
</feature>
<feature type="binding site" evidence="7">
    <location>
        <position position="278"/>
    </location>
    <ligand>
        <name>Zn(2+)</name>
        <dbReference type="ChEBI" id="CHEBI:29105"/>
        <note>catalytic</note>
    </ligand>
</feature>
<dbReference type="Gene3D" id="3.30.2010.10">
    <property type="entry name" value="Metalloproteases ('zincins'), catalytic domain"/>
    <property type="match status" value="1"/>
</dbReference>
<dbReference type="EMBL" id="JAEMHM010000015">
    <property type="protein sequence ID" value="MBJ6726613.1"/>
    <property type="molecule type" value="Genomic_DNA"/>
</dbReference>
<evidence type="ECO:0000313" key="13">
    <source>
        <dbReference type="Proteomes" id="UP000636888"/>
    </source>
</evidence>
<keyword evidence="3 8" id="KW-0378">Hydrolase</keyword>
<dbReference type="PANTHER" id="PTHR10120">
    <property type="entry name" value="CAAX PRENYL PROTEASE 1"/>
    <property type="match status" value="1"/>
</dbReference>
<sequence>MKSAFILLFLIRFAVEQILSWLNLRHLKRYGALVPAGFEGVIDAEALARTVSYTREQSRIGLIQSIYDSILLLAFLFTPLFPLYDAWIDTFTDSFILRGVIFMLILTLVQGVLDIPFSLYQTFRVERRYGFNTMTIGLWLSDLVKSTLISAVLLCAVGSGALWLVRTSPQHWWLWVWLFFFLVSITLLYVSPYLIEPLFSKFEPVQDPELEGEIRTMMEKAGLKIKSVQQMDASRRTLHSNAYFTGIGRVKRIVLFDTLLKQMDPREILAILAHEVGHWKKGHIRNRIILTEAGALVVCFLAHRLLAWGGIPALFELPTVSFPAQLLLLSFIGSLVSFPLTPLSSWLSRRHEWQADRFATDLSGMPDALATALKKLTRENLSNLHPHPVYALFYYSHPPVVQRVARLEAQPSKP</sequence>
<comment type="caution">
    <text evidence="12">The sequence shown here is derived from an EMBL/GenBank/DDBJ whole genome shotgun (WGS) entry which is preliminary data.</text>
</comment>
<proteinExistence type="inferred from homology"/>
<keyword evidence="9" id="KW-1133">Transmembrane helix</keyword>
<evidence type="ECO:0000256" key="1">
    <source>
        <dbReference type="ARBA" id="ARBA00022670"/>
    </source>
</evidence>
<dbReference type="AlphaFoldDB" id="A0A8J7M0Z8"/>
<dbReference type="Proteomes" id="UP000636888">
    <property type="component" value="Unassembled WGS sequence"/>
</dbReference>
<dbReference type="CDD" id="cd07343">
    <property type="entry name" value="M48A_Zmpste24p_like"/>
    <property type="match status" value="1"/>
</dbReference>
<evidence type="ECO:0000256" key="6">
    <source>
        <dbReference type="PIRSR" id="PIRSR627057-1"/>
    </source>
</evidence>
<dbReference type="GO" id="GO:0004222">
    <property type="term" value="F:metalloendopeptidase activity"/>
    <property type="evidence" value="ECO:0007669"/>
    <property type="project" value="InterPro"/>
</dbReference>
<keyword evidence="13" id="KW-1185">Reference proteome</keyword>
<organism evidence="12 13">
    <name type="scientific">Geomesophilobacter sediminis</name>
    <dbReference type="NCBI Taxonomy" id="2798584"/>
    <lineage>
        <taxon>Bacteria</taxon>
        <taxon>Pseudomonadati</taxon>
        <taxon>Thermodesulfobacteriota</taxon>
        <taxon>Desulfuromonadia</taxon>
        <taxon>Geobacterales</taxon>
        <taxon>Geobacteraceae</taxon>
        <taxon>Geomesophilobacter</taxon>
    </lineage>
</organism>
<keyword evidence="2 7" id="KW-0479">Metal-binding</keyword>
<dbReference type="InterPro" id="IPR032456">
    <property type="entry name" value="Peptidase_M48_N"/>
</dbReference>
<feature type="transmembrane region" description="Helical" evidence="9">
    <location>
        <begin position="101"/>
        <end position="123"/>
    </location>
</feature>
<dbReference type="RefSeq" id="WP_199385519.1">
    <property type="nucleotide sequence ID" value="NZ_JAEMHM010000015.1"/>
</dbReference>
<evidence type="ECO:0000256" key="3">
    <source>
        <dbReference type="ARBA" id="ARBA00022801"/>
    </source>
</evidence>
<dbReference type="Pfam" id="PF16491">
    <property type="entry name" value="Peptidase_M48_N"/>
    <property type="match status" value="1"/>
</dbReference>
<feature type="domain" description="Peptidase M48" evidence="10">
    <location>
        <begin position="205"/>
        <end position="409"/>
    </location>
</feature>
<keyword evidence="9" id="KW-0812">Transmembrane</keyword>
<comment type="similarity">
    <text evidence="8">Belongs to the peptidase M48 family.</text>
</comment>
<feature type="transmembrane region" description="Helical" evidence="9">
    <location>
        <begin position="288"/>
        <end position="306"/>
    </location>
</feature>
<evidence type="ECO:0000259" key="11">
    <source>
        <dbReference type="Pfam" id="PF16491"/>
    </source>
</evidence>
<dbReference type="Pfam" id="PF01435">
    <property type="entry name" value="Peptidase_M48"/>
    <property type="match status" value="1"/>
</dbReference>
<dbReference type="GO" id="GO:0046872">
    <property type="term" value="F:metal ion binding"/>
    <property type="evidence" value="ECO:0007669"/>
    <property type="project" value="UniProtKB-KW"/>
</dbReference>
<feature type="active site" description="Proton donor" evidence="6">
    <location>
        <position position="356"/>
    </location>
</feature>
<evidence type="ECO:0000256" key="4">
    <source>
        <dbReference type="ARBA" id="ARBA00022833"/>
    </source>
</evidence>
<evidence type="ECO:0000259" key="10">
    <source>
        <dbReference type="Pfam" id="PF01435"/>
    </source>
</evidence>
<keyword evidence="9" id="KW-0472">Membrane</keyword>
<accession>A0A8J7M0Z8</accession>
<evidence type="ECO:0000256" key="7">
    <source>
        <dbReference type="PIRSR" id="PIRSR627057-2"/>
    </source>
</evidence>
<feature type="transmembrane region" description="Helical" evidence="9">
    <location>
        <begin position="172"/>
        <end position="195"/>
    </location>
</feature>
<keyword evidence="5 8" id="KW-0482">Metalloprotease</keyword>
<name>A0A8J7M0Z8_9BACT</name>
<reference evidence="12" key="1">
    <citation type="submission" date="2020-12" db="EMBL/GenBank/DDBJ databases">
        <title>Geomonas sp. Red875, isolated from river sediment.</title>
        <authorList>
            <person name="Xu Z."/>
            <person name="Zhang Z."/>
            <person name="Masuda Y."/>
            <person name="Itoh H."/>
            <person name="Senoo K."/>
        </authorList>
    </citation>
    <scope>NUCLEOTIDE SEQUENCE</scope>
    <source>
        <strain evidence="12">Red875</strain>
    </source>
</reference>
<feature type="active site" evidence="6">
    <location>
        <position position="275"/>
    </location>
</feature>
<keyword evidence="4 7" id="KW-0862">Zinc</keyword>
<dbReference type="InterPro" id="IPR001915">
    <property type="entry name" value="Peptidase_M48"/>
</dbReference>
<evidence type="ECO:0000256" key="2">
    <source>
        <dbReference type="ARBA" id="ARBA00022723"/>
    </source>
</evidence>
<dbReference type="InterPro" id="IPR027057">
    <property type="entry name" value="CAXX_Prtase_1"/>
</dbReference>
<dbReference type="GO" id="GO:0071586">
    <property type="term" value="P:CAAX-box protein processing"/>
    <property type="evidence" value="ECO:0007669"/>
    <property type="project" value="InterPro"/>
</dbReference>
<keyword evidence="1 8" id="KW-0645">Protease</keyword>
<evidence type="ECO:0000256" key="8">
    <source>
        <dbReference type="RuleBase" id="RU003983"/>
    </source>
</evidence>
<evidence type="ECO:0000313" key="12">
    <source>
        <dbReference type="EMBL" id="MBJ6726613.1"/>
    </source>
</evidence>
<evidence type="ECO:0000256" key="5">
    <source>
        <dbReference type="ARBA" id="ARBA00023049"/>
    </source>
</evidence>
<dbReference type="FunFam" id="3.30.2010.10:FF:000010">
    <property type="entry name" value="M48 family peptidase"/>
    <property type="match status" value="1"/>
</dbReference>
<feature type="transmembrane region" description="Helical" evidence="9">
    <location>
        <begin position="143"/>
        <end position="166"/>
    </location>
</feature>
<protein>
    <submittedName>
        <fullName evidence="12">M48 family metallopeptidase</fullName>
    </submittedName>
</protein>
<feature type="transmembrane region" description="Helical" evidence="9">
    <location>
        <begin position="60"/>
        <end position="81"/>
    </location>
</feature>
<evidence type="ECO:0000256" key="9">
    <source>
        <dbReference type="SAM" id="Phobius"/>
    </source>
</evidence>
<gene>
    <name evidence="12" type="ORF">JFN93_18020</name>
</gene>